<dbReference type="InterPro" id="IPR005145">
    <property type="entry name" value="Sua5_C"/>
</dbReference>
<keyword evidence="16" id="KW-1185">Reference proteome</keyword>
<keyword evidence="9 13" id="KW-0547">Nucleotide-binding</keyword>
<evidence type="ECO:0000256" key="10">
    <source>
        <dbReference type="ARBA" id="ARBA00022840"/>
    </source>
</evidence>
<dbReference type="Proteomes" id="UP001210720">
    <property type="component" value="Unassembled WGS sequence"/>
</dbReference>
<dbReference type="InterPro" id="IPR050156">
    <property type="entry name" value="TC-AMP_synthase_SUA5"/>
</dbReference>
<evidence type="ECO:0000256" key="6">
    <source>
        <dbReference type="ARBA" id="ARBA00022679"/>
    </source>
</evidence>
<dbReference type="Gene3D" id="3.90.870.10">
    <property type="entry name" value="DHBP synthase"/>
    <property type="match status" value="1"/>
</dbReference>
<evidence type="ECO:0000256" key="11">
    <source>
        <dbReference type="ARBA" id="ARBA00029774"/>
    </source>
</evidence>
<dbReference type="GO" id="GO:0004497">
    <property type="term" value="F:monooxygenase activity"/>
    <property type="evidence" value="ECO:0007669"/>
    <property type="project" value="UniProtKB-KW"/>
</dbReference>
<dbReference type="PROSITE" id="PS51163">
    <property type="entry name" value="YRDC"/>
    <property type="match status" value="1"/>
</dbReference>
<comment type="caution">
    <text evidence="15">The sequence shown here is derived from an EMBL/GenBank/DDBJ whole genome shotgun (WGS) entry which is preliminary data.</text>
</comment>
<dbReference type="GO" id="GO:0061710">
    <property type="term" value="F:L-threonylcarbamoyladenylate synthase"/>
    <property type="evidence" value="ECO:0007669"/>
    <property type="project" value="UniProtKB-EC"/>
</dbReference>
<dbReference type="InterPro" id="IPR038385">
    <property type="entry name" value="Sua5/YwlC_C"/>
</dbReference>
<dbReference type="NCBIfam" id="TIGR00057">
    <property type="entry name" value="L-threonylcarbamoyladenylate synthase"/>
    <property type="match status" value="1"/>
</dbReference>
<keyword evidence="6 13" id="KW-0808">Transferase</keyword>
<accession>A0ABT4XSN2</accession>
<dbReference type="RefSeq" id="WP_271432328.1">
    <property type="nucleotide sequence ID" value="NZ_JAQIOY010000003.1"/>
</dbReference>
<dbReference type="InterPro" id="IPR010923">
    <property type="entry name" value="T(6)A37_SUA5"/>
</dbReference>
<dbReference type="PIRSF" id="PIRSF004930">
    <property type="entry name" value="Tln_factor_SUA5"/>
    <property type="match status" value="1"/>
</dbReference>
<organism evidence="15 16">
    <name type="scientific">Thalassococcus lentus</name>
    <dbReference type="NCBI Taxonomy" id="1210524"/>
    <lineage>
        <taxon>Bacteria</taxon>
        <taxon>Pseudomonadati</taxon>
        <taxon>Pseudomonadota</taxon>
        <taxon>Alphaproteobacteria</taxon>
        <taxon>Rhodobacterales</taxon>
        <taxon>Roseobacteraceae</taxon>
        <taxon>Thalassococcus</taxon>
    </lineage>
</organism>
<evidence type="ECO:0000256" key="5">
    <source>
        <dbReference type="ARBA" id="ARBA00022490"/>
    </source>
</evidence>
<name>A0ABT4XSN2_9RHOB</name>
<dbReference type="EMBL" id="JAQIOY010000003">
    <property type="protein sequence ID" value="MDA7424969.1"/>
    <property type="molecule type" value="Genomic_DNA"/>
</dbReference>
<evidence type="ECO:0000256" key="9">
    <source>
        <dbReference type="ARBA" id="ARBA00022741"/>
    </source>
</evidence>
<dbReference type="InterPro" id="IPR017945">
    <property type="entry name" value="DHBP_synth_RibB-like_a/b_dom"/>
</dbReference>
<comment type="function">
    <text evidence="13">Required for the formation of a threonylcarbamoyl group on adenosine at position 37 (t(6)A37) in tRNAs that read codons beginning with adenine.</text>
</comment>
<evidence type="ECO:0000259" key="14">
    <source>
        <dbReference type="PROSITE" id="PS51163"/>
    </source>
</evidence>
<evidence type="ECO:0000256" key="8">
    <source>
        <dbReference type="ARBA" id="ARBA00022695"/>
    </source>
</evidence>
<evidence type="ECO:0000256" key="2">
    <source>
        <dbReference type="ARBA" id="ARBA00007663"/>
    </source>
</evidence>
<gene>
    <name evidence="15" type="ORF">PFY00_09545</name>
</gene>
<keyword evidence="10 13" id="KW-0067">ATP-binding</keyword>
<comment type="similarity">
    <text evidence="2 13">Belongs to the SUA5 family.</text>
</comment>
<dbReference type="Pfam" id="PF03481">
    <property type="entry name" value="Sua5_C"/>
    <property type="match status" value="1"/>
</dbReference>
<sequence>MKTLTTKKLNADSAGLAEAAALLQDGALVAFPTETVYGLGADASNDTAVARIYEAKGRPEFNPLIVHLADIENVQQLVVWSPEAQAIADAFWPGPLTLVLPLRPGAKVSKLVTAGLDTLAVRIPEAPVARALLRAFGGPVAAPSANRSGQVSPTLADHVMNGLNGKIEAVVDGGRCSVGLESTILGLAGKPTLLRPGGVTQDELNTVLGKPIAARHDAEAISAPGQMRSHYAPRAHVRLNATEWEAGEARLGFGAVDCDLNLSATGDLTEAAANLFEYMIRLDASGAKVIGVSPIPHLGLGVAINDRLSRAAAER</sequence>
<keyword evidence="8 13" id="KW-0548">Nucleotidyltransferase</keyword>
<comment type="catalytic activity">
    <reaction evidence="12 13">
        <text>L-threonine + hydrogencarbonate + ATP = L-threonylcarbamoyladenylate + diphosphate + H2O</text>
        <dbReference type="Rhea" id="RHEA:36407"/>
        <dbReference type="ChEBI" id="CHEBI:15377"/>
        <dbReference type="ChEBI" id="CHEBI:17544"/>
        <dbReference type="ChEBI" id="CHEBI:30616"/>
        <dbReference type="ChEBI" id="CHEBI:33019"/>
        <dbReference type="ChEBI" id="CHEBI:57926"/>
        <dbReference type="ChEBI" id="CHEBI:73682"/>
        <dbReference type="EC" id="2.7.7.87"/>
    </reaction>
</comment>
<keyword evidence="5 13" id="KW-0963">Cytoplasm</keyword>
<dbReference type="EC" id="2.7.7.87" evidence="3 13"/>
<evidence type="ECO:0000256" key="4">
    <source>
        <dbReference type="ARBA" id="ARBA00015492"/>
    </source>
</evidence>
<reference evidence="15 16" key="1">
    <citation type="submission" date="2023-01" db="EMBL/GenBank/DDBJ databases">
        <title>Thalassococcus onchidii sp. nov., isolated from a marine invertebrate from the South China Sea.</title>
        <authorList>
            <person name="Xu S."/>
            <person name="Liu Z."/>
            <person name="Xu Y."/>
        </authorList>
    </citation>
    <scope>NUCLEOTIDE SEQUENCE [LARGE SCALE GENOMIC DNA]</scope>
    <source>
        <strain evidence="15 16">KCTC 32084</strain>
    </source>
</reference>
<comment type="subcellular location">
    <subcellularLocation>
        <location evidence="1 13">Cytoplasm</location>
    </subcellularLocation>
</comment>
<keyword evidence="15" id="KW-0503">Monooxygenase</keyword>
<dbReference type="Gene3D" id="3.40.50.11030">
    <property type="entry name" value="Threonylcarbamoyl-AMP synthase, C-terminal domain"/>
    <property type="match status" value="1"/>
</dbReference>
<evidence type="ECO:0000313" key="16">
    <source>
        <dbReference type="Proteomes" id="UP001210720"/>
    </source>
</evidence>
<evidence type="ECO:0000256" key="13">
    <source>
        <dbReference type="PIRNR" id="PIRNR004930"/>
    </source>
</evidence>
<dbReference type="PANTHER" id="PTHR17490">
    <property type="entry name" value="SUA5"/>
    <property type="match status" value="1"/>
</dbReference>
<keyword evidence="7 13" id="KW-0819">tRNA processing</keyword>
<evidence type="ECO:0000256" key="1">
    <source>
        <dbReference type="ARBA" id="ARBA00004496"/>
    </source>
</evidence>
<evidence type="ECO:0000256" key="7">
    <source>
        <dbReference type="ARBA" id="ARBA00022694"/>
    </source>
</evidence>
<dbReference type="PANTHER" id="PTHR17490:SF16">
    <property type="entry name" value="THREONYLCARBAMOYL-AMP SYNTHASE"/>
    <property type="match status" value="1"/>
</dbReference>
<dbReference type="Pfam" id="PF01300">
    <property type="entry name" value="Sua5_yciO_yrdC"/>
    <property type="match status" value="1"/>
</dbReference>
<evidence type="ECO:0000313" key="15">
    <source>
        <dbReference type="EMBL" id="MDA7424969.1"/>
    </source>
</evidence>
<feature type="domain" description="YrdC-like" evidence="14">
    <location>
        <begin position="13"/>
        <end position="199"/>
    </location>
</feature>
<evidence type="ECO:0000256" key="12">
    <source>
        <dbReference type="ARBA" id="ARBA00048366"/>
    </source>
</evidence>
<dbReference type="SUPFAM" id="SSF55821">
    <property type="entry name" value="YrdC/RibB"/>
    <property type="match status" value="1"/>
</dbReference>
<evidence type="ECO:0000256" key="3">
    <source>
        <dbReference type="ARBA" id="ARBA00012584"/>
    </source>
</evidence>
<dbReference type="InterPro" id="IPR006070">
    <property type="entry name" value="Sua5-like_dom"/>
</dbReference>
<proteinExistence type="inferred from homology"/>
<keyword evidence="15" id="KW-0560">Oxidoreductase</keyword>
<protein>
    <recommendedName>
        <fullName evidence="4 13">Threonylcarbamoyl-AMP synthase</fullName>
        <shortName evidence="13">TC-AMP synthase</shortName>
        <ecNumber evidence="3 13">2.7.7.87</ecNumber>
    </recommendedName>
    <alternativeName>
        <fullName evidence="11 13">L-threonylcarbamoyladenylate synthase</fullName>
    </alternativeName>
</protein>